<evidence type="ECO:0000313" key="2">
    <source>
        <dbReference type="EMBL" id="KAK9213958.1"/>
    </source>
</evidence>
<sequence>MKSQLQSLQGNYFDLGISVSMVSITLPHTFGYVNLKLKAFVLLLVAYNKRLSRRSHEPANPSLQMDPTARISHPEISHLLIDLM</sequence>
<protein>
    <submittedName>
        <fullName evidence="2">Uncharacterized protein</fullName>
    </submittedName>
</protein>
<organism evidence="2 3">
    <name type="scientific">Citrus x changshan-huyou</name>
    <dbReference type="NCBI Taxonomy" id="2935761"/>
    <lineage>
        <taxon>Eukaryota</taxon>
        <taxon>Viridiplantae</taxon>
        <taxon>Streptophyta</taxon>
        <taxon>Embryophyta</taxon>
        <taxon>Tracheophyta</taxon>
        <taxon>Spermatophyta</taxon>
        <taxon>Magnoliopsida</taxon>
        <taxon>eudicotyledons</taxon>
        <taxon>Gunneridae</taxon>
        <taxon>Pentapetalae</taxon>
        <taxon>rosids</taxon>
        <taxon>malvids</taxon>
        <taxon>Sapindales</taxon>
        <taxon>Rutaceae</taxon>
        <taxon>Aurantioideae</taxon>
        <taxon>Citrus</taxon>
    </lineage>
</organism>
<evidence type="ECO:0000313" key="3">
    <source>
        <dbReference type="Proteomes" id="UP001428341"/>
    </source>
</evidence>
<keyword evidence="3" id="KW-1185">Reference proteome</keyword>
<proteinExistence type="predicted"/>
<gene>
    <name evidence="2" type="ORF">WN944_005944</name>
</gene>
<keyword evidence="1" id="KW-0812">Transmembrane</keyword>
<keyword evidence="1" id="KW-0472">Membrane</keyword>
<feature type="transmembrane region" description="Helical" evidence="1">
    <location>
        <begin position="29"/>
        <end position="47"/>
    </location>
</feature>
<dbReference type="AlphaFoldDB" id="A0AAP0QP87"/>
<dbReference type="EMBL" id="JBCGBO010000003">
    <property type="protein sequence ID" value="KAK9213958.1"/>
    <property type="molecule type" value="Genomic_DNA"/>
</dbReference>
<comment type="caution">
    <text evidence="2">The sequence shown here is derived from an EMBL/GenBank/DDBJ whole genome shotgun (WGS) entry which is preliminary data.</text>
</comment>
<reference evidence="2 3" key="1">
    <citation type="submission" date="2024-05" db="EMBL/GenBank/DDBJ databases">
        <title>Haplotype-resolved chromosome-level genome assembly of Huyou (Citrus changshanensis).</title>
        <authorList>
            <person name="Miao C."/>
            <person name="Chen W."/>
            <person name="Wu Y."/>
            <person name="Wang L."/>
            <person name="Zhao S."/>
            <person name="Grierson D."/>
            <person name="Xu C."/>
            <person name="Chen K."/>
        </authorList>
    </citation>
    <scope>NUCLEOTIDE SEQUENCE [LARGE SCALE GENOMIC DNA]</scope>
    <source>
        <strain evidence="2">01-14</strain>
        <tissue evidence="2">Leaf</tissue>
    </source>
</reference>
<accession>A0AAP0QP87</accession>
<evidence type="ECO:0000256" key="1">
    <source>
        <dbReference type="SAM" id="Phobius"/>
    </source>
</evidence>
<name>A0AAP0QP87_9ROSI</name>
<dbReference type="Proteomes" id="UP001428341">
    <property type="component" value="Unassembled WGS sequence"/>
</dbReference>
<keyword evidence="1" id="KW-1133">Transmembrane helix</keyword>